<keyword evidence="6 17" id="KW-0349">Heme</keyword>
<comment type="subunit">
    <text evidence="3">The main subunits of complex b-c1 are: cytochrome b, cytochrome c1 and the Rieske protein.</text>
</comment>
<keyword evidence="8 17" id="KW-0812">Transmembrane</keyword>
<dbReference type="InterPro" id="IPR048259">
    <property type="entry name" value="Cytochrome_b_N_euk/bac"/>
</dbReference>
<geneLocation type="mitochondrion" evidence="20"/>
<evidence type="ECO:0000256" key="15">
    <source>
        <dbReference type="ARBA" id="ARBA00023128"/>
    </source>
</evidence>
<sequence length="381" mass="44458">MLKNMTLKKLGILGVVKVLGFVNSMVVSLPSSKVLTYNWNFGSMLGMILGFQILTGTFLSFYYSNDGSLAFLSVQYIMYEVNFGWIFRILHFNGASLFFIFLYMHLFKGLFFLSYRLKKVWISGVVIILLVMMEAFMGYVLVWAQMSFWASVVITSLLSVIPIWGPALVTWIWSGFTVSSATLKFFFVLHFLLPWGLLLLVLFHLILLHETGSTSKLYCHGDYDKICFFPEFWVKDFLNMVFWFFFIFFSLGYPFFLGDPEMFIESDPMMSPVHIVPEWYFLFAYAILRAIPNKVLGVLSLFASILFFFIFVLVDNYVSVMSKLNKLLVFIFILIFVILSWLGQCLVEDPYVLLSMIFSFLYFFVLFLLFLFYWFIGCLYA</sequence>
<keyword evidence="11 17" id="KW-0249">Electron transport</keyword>
<keyword evidence="14" id="KW-0830">Ubiquinone</keyword>
<feature type="domain" description="Cytochrome b/b6 N-terminal region profile" evidence="18">
    <location>
        <begin position="2"/>
        <end position="217"/>
    </location>
</feature>
<keyword evidence="5 17" id="KW-0813">Transport</keyword>
<dbReference type="GO" id="GO:0005743">
    <property type="term" value="C:mitochondrial inner membrane"/>
    <property type="evidence" value="ECO:0007669"/>
    <property type="project" value="UniProtKB-SubCell"/>
</dbReference>
<feature type="transmembrane region" description="Helical" evidence="17">
    <location>
        <begin position="326"/>
        <end position="344"/>
    </location>
</feature>
<comment type="similarity">
    <text evidence="17">Belongs to the cytochrome b family.</text>
</comment>
<keyword evidence="12 17" id="KW-1133">Transmembrane helix</keyword>
<dbReference type="Gene3D" id="1.20.810.10">
    <property type="entry name" value="Cytochrome Bc1 Complex, Chain C"/>
    <property type="match status" value="1"/>
</dbReference>
<organism evidence="20">
    <name type="scientific">Parascaris univalens</name>
    <name type="common">Nematode worm</name>
    <dbReference type="NCBI Taxonomy" id="6257"/>
    <lineage>
        <taxon>Eukaryota</taxon>
        <taxon>Metazoa</taxon>
        <taxon>Ecdysozoa</taxon>
        <taxon>Nematoda</taxon>
        <taxon>Chromadorea</taxon>
        <taxon>Rhabditida</taxon>
        <taxon>Spirurina</taxon>
        <taxon>Ascaridomorpha</taxon>
        <taxon>Ascaridoidea</taxon>
        <taxon>Ascarididae</taxon>
        <taxon>Parascaris</taxon>
    </lineage>
</organism>
<evidence type="ECO:0000256" key="2">
    <source>
        <dbReference type="ARBA" id="ARBA00004448"/>
    </source>
</evidence>
<evidence type="ECO:0000256" key="9">
    <source>
        <dbReference type="ARBA" id="ARBA00022723"/>
    </source>
</evidence>
<dbReference type="Pfam" id="PF00032">
    <property type="entry name" value="Cytochrom_B_C"/>
    <property type="match status" value="1"/>
</dbReference>
<feature type="transmembrane region" description="Helical" evidence="17">
    <location>
        <begin position="41"/>
        <end position="62"/>
    </location>
</feature>
<evidence type="ECO:0000313" key="20">
    <source>
        <dbReference type="EMBL" id="AIQ85136.1"/>
    </source>
</evidence>
<dbReference type="Pfam" id="PF00033">
    <property type="entry name" value="Cytochrome_B"/>
    <property type="match status" value="1"/>
</dbReference>
<gene>
    <name evidence="20" type="primary">CYTB</name>
</gene>
<dbReference type="EMBL" id="KM216010">
    <property type="protein sequence ID" value="AIQ85136.1"/>
    <property type="molecule type" value="Genomic_DNA"/>
</dbReference>
<dbReference type="CDD" id="cd00284">
    <property type="entry name" value="Cytochrome_b_N"/>
    <property type="match status" value="1"/>
</dbReference>
<dbReference type="InterPro" id="IPR005797">
    <property type="entry name" value="Cyt_b/b6_N"/>
</dbReference>
<feature type="transmembrane region" description="Helical" evidence="17">
    <location>
        <begin position="237"/>
        <end position="257"/>
    </location>
</feature>
<feature type="transmembrane region" description="Helical" evidence="17">
    <location>
        <begin position="294"/>
        <end position="314"/>
    </location>
</feature>
<feature type="transmembrane region" description="Helical" evidence="17">
    <location>
        <begin position="96"/>
        <end position="113"/>
    </location>
</feature>
<evidence type="ECO:0000259" key="18">
    <source>
        <dbReference type="PROSITE" id="PS51002"/>
    </source>
</evidence>
<evidence type="ECO:0000256" key="11">
    <source>
        <dbReference type="ARBA" id="ARBA00022982"/>
    </source>
</evidence>
<feature type="transmembrane region" description="Helical" evidence="17">
    <location>
        <begin position="120"/>
        <end position="142"/>
    </location>
</feature>
<evidence type="ECO:0000256" key="8">
    <source>
        <dbReference type="ARBA" id="ARBA00022692"/>
    </source>
</evidence>
<evidence type="ECO:0000256" key="10">
    <source>
        <dbReference type="ARBA" id="ARBA00022792"/>
    </source>
</evidence>
<evidence type="ECO:0000256" key="14">
    <source>
        <dbReference type="ARBA" id="ARBA00023075"/>
    </source>
</evidence>
<dbReference type="GO" id="GO:0008121">
    <property type="term" value="F:quinol-cytochrome-c reductase activity"/>
    <property type="evidence" value="ECO:0007669"/>
    <property type="project" value="TreeGrafter"/>
</dbReference>
<proteinExistence type="inferred from homology"/>
<dbReference type="GO" id="GO:0016491">
    <property type="term" value="F:oxidoreductase activity"/>
    <property type="evidence" value="ECO:0007669"/>
    <property type="project" value="UniProtKB-UniRule"/>
</dbReference>
<dbReference type="InterPro" id="IPR036150">
    <property type="entry name" value="Cyt_b/b6_C_sf"/>
</dbReference>
<evidence type="ECO:0000256" key="3">
    <source>
        <dbReference type="ARBA" id="ARBA00011649"/>
    </source>
</evidence>
<evidence type="ECO:0000256" key="12">
    <source>
        <dbReference type="ARBA" id="ARBA00022989"/>
    </source>
</evidence>
<feature type="domain" description="Cytochrome b/b6 C-terminal region profile" evidence="19">
    <location>
        <begin position="218"/>
        <end position="381"/>
    </location>
</feature>
<dbReference type="PROSITE" id="PS51002">
    <property type="entry name" value="CYTB_NTER"/>
    <property type="match status" value="1"/>
</dbReference>
<evidence type="ECO:0000259" key="19">
    <source>
        <dbReference type="PROSITE" id="PS51003"/>
    </source>
</evidence>
<keyword evidence="15 17" id="KW-0496">Mitochondrion</keyword>
<keyword evidence="9 17" id="KW-0479">Metal-binding</keyword>
<accession>A0A089NF80</accession>
<comment type="function">
    <text evidence="1 17">Component of the ubiquinol-cytochrome c reductase complex (complex III or cytochrome b-c1 complex) that is part of the mitochondrial respiratory chain. The b-c1 complex mediates electron transfer from ubiquinol to cytochrome c. Contributes to the generation of a proton gradient across the mitochondrial membrane that is then used for ATP synthesis.</text>
</comment>
<feature type="transmembrane region" description="Helical" evidence="17">
    <location>
        <begin position="350"/>
        <end position="376"/>
    </location>
</feature>
<comment type="subcellular location">
    <subcellularLocation>
        <location evidence="2">Mitochondrion inner membrane</location>
        <topology evidence="2">Multi-pass membrane protein</topology>
    </subcellularLocation>
</comment>
<dbReference type="InterPro" id="IPR005798">
    <property type="entry name" value="Cyt_b/b6_C"/>
</dbReference>
<evidence type="ECO:0000256" key="17">
    <source>
        <dbReference type="RuleBase" id="RU362117"/>
    </source>
</evidence>
<feature type="transmembrane region" description="Helical" evidence="17">
    <location>
        <begin position="269"/>
        <end position="288"/>
    </location>
</feature>
<protein>
    <recommendedName>
        <fullName evidence="4 17">Cytochrome b</fullName>
    </recommendedName>
</protein>
<reference evidence="20" key="1">
    <citation type="journal article" date="2014" name="Parasitol. Res.">
        <title>Parascaris univalens-a victim of large-scale misidentification?</title>
        <authorList>
            <person name="Nielsen M.K."/>
            <person name="Wang J."/>
            <person name="Davis R."/>
            <person name="Bellaw J.L."/>
            <person name="Lyons E.T."/>
            <person name="Lear T.L."/>
            <person name="Goday C."/>
        </authorList>
    </citation>
    <scope>NUCLEOTIDE SEQUENCE</scope>
    <source>
        <strain evidence="20">North American</strain>
    </source>
</reference>
<dbReference type="PANTHER" id="PTHR19271:SF16">
    <property type="entry name" value="CYTOCHROME B"/>
    <property type="match status" value="1"/>
</dbReference>
<dbReference type="SUPFAM" id="SSF81342">
    <property type="entry name" value="Transmembrane di-heme cytochromes"/>
    <property type="match status" value="1"/>
</dbReference>
<dbReference type="SUPFAM" id="SSF81648">
    <property type="entry name" value="a domain/subunit of cytochrome bc1 complex (Ubiquinol-cytochrome c reductase)"/>
    <property type="match status" value="1"/>
</dbReference>
<keyword evidence="13 17" id="KW-0408">Iron</keyword>
<evidence type="ECO:0000256" key="16">
    <source>
        <dbReference type="ARBA" id="ARBA00023136"/>
    </source>
</evidence>
<evidence type="ECO:0000256" key="6">
    <source>
        <dbReference type="ARBA" id="ARBA00022617"/>
    </source>
</evidence>
<evidence type="ECO:0000256" key="1">
    <source>
        <dbReference type="ARBA" id="ARBA00002566"/>
    </source>
</evidence>
<evidence type="ECO:0000256" key="5">
    <source>
        <dbReference type="ARBA" id="ARBA00022448"/>
    </source>
</evidence>
<dbReference type="CDD" id="cd00290">
    <property type="entry name" value="cytochrome_b_C"/>
    <property type="match status" value="1"/>
</dbReference>
<dbReference type="InterPro" id="IPR048260">
    <property type="entry name" value="Cytochrome_b_C_euk/bac"/>
</dbReference>
<evidence type="ECO:0000256" key="7">
    <source>
        <dbReference type="ARBA" id="ARBA00022660"/>
    </source>
</evidence>
<feature type="transmembrane region" description="Helical" evidence="17">
    <location>
        <begin position="185"/>
        <end position="207"/>
    </location>
</feature>
<evidence type="ECO:0000256" key="4">
    <source>
        <dbReference type="ARBA" id="ARBA00013531"/>
    </source>
</evidence>
<feature type="transmembrane region" description="Helical" evidence="17">
    <location>
        <begin position="12"/>
        <end position="29"/>
    </location>
</feature>
<dbReference type="PANTHER" id="PTHR19271">
    <property type="entry name" value="CYTOCHROME B"/>
    <property type="match status" value="1"/>
</dbReference>
<dbReference type="GO" id="GO:0046872">
    <property type="term" value="F:metal ion binding"/>
    <property type="evidence" value="ECO:0007669"/>
    <property type="project" value="UniProtKB-UniRule"/>
</dbReference>
<dbReference type="GO" id="GO:0006122">
    <property type="term" value="P:mitochondrial electron transport, ubiquinol to cytochrome c"/>
    <property type="evidence" value="ECO:0007669"/>
    <property type="project" value="TreeGrafter"/>
</dbReference>
<evidence type="ECO:0000256" key="13">
    <source>
        <dbReference type="ARBA" id="ARBA00023004"/>
    </source>
</evidence>
<feature type="transmembrane region" description="Helical" evidence="17">
    <location>
        <begin position="148"/>
        <end position="173"/>
    </location>
</feature>
<keyword evidence="10" id="KW-0999">Mitochondrion inner membrane</keyword>
<dbReference type="InterPro" id="IPR016174">
    <property type="entry name" value="Di-haem_cyt_TM"/>
</dbReference>
<keyword evidence="7 17" id="KW-0679">Respiratory chain</keyword>
<name>A0A089NF80_PARUN</name>
<dbReference type="AlphaFoldDB" id="A0A089NF80"/>
<dbReference type="InterPro" id="IPR027387">
    <property type="entry name" value="Cytb/b6-like_sf"/>
</dbReference>
<keyword evidence="16 17" id="KW-0472">Membrane</keyword>
<dbReference type="PROSITE" id="PS51003">
    <property type="entry name" value="CYTB_CTER"/>
    <property type="match status" value="1"/>
</dbReference>
<comment type="cofactor">
    <cofactor evidence="17">
        <name>heme b</name>
        <dbReference type="ChEBI" id="CHEBI:60344"/>
    </cofactor>
    <text evidence="17">Binds 2 heme groups non-covalently.</text>
</comment>